<keyword evidence="6 9" id="KW-0238">DNA-binding</keyword>
<dbReference type="GO" id="GO:0000976">
    <property type="term" value="F:transcription cis-regulatory region binding"/>
    <property type="evidence" value="ECO:0007669"/>
    <property type="project" value="TreeGrafter"/>
</dbReference>
<dbReference type="GO" id="GO:0006355">
    <property type="term" value="P:regulation of DNA-templated transcription"/>
    <property type="evidence" value="ECO:0007669"/>
    <property type="project" value="InterPro"/>
</dbReference>
<dbReference type="AlphaFoldDB" id="A0A011UUX4"/>
<dbReference type="STRING" id="69279.BG36_21580"/>
<dbReference type="PATRIC" id="fig|69279.3.peg.1248"/>
<reference evidence="12 14" key="1">
    <citation type="submission" date="2014-02" db="EMBL/GenBank/DDBJ databases">
        <title>Aquamicrobium defluvii Genome sequencing.</title>
        <authorList>
            <person name="Wang X."/>
        </authorList>
    </citation>
    <scope>NUCLEOTIDE SEQUENCE [LARGE SCALE GENOMIC DNA]</scope>
    <source>
        <strain evidence="12 14">W13Z1</strain>
    </source>
</reference>
<evidence type="ECO:0000256" key="7">
    <source>
        <dbReference type="ARBA" id="ARBA00023163"/>
    </source>
</evidence>
<dbReference type="eggNOG" id="COG0745">
    <property type="taxonomic scope" value="Bacteria"/>
</dbReference>
<dbReference type="HOGENOM" id="CLU_000445_30_1_5"/>
<reference evidence="13 15" key="2">
    <citation type="submission" date="2019-03" db="EMBL/GenBank/DDBJ databases">
        <title>Genomic Encyclopedia of Type Strains, Phase IV (KMG-IV): sequencing the most valuable type-strain genomes for metagenomic binning, comparative biology and taxonomic classification.</title>
        <authorList>
            <person name="Goeker M."/>
        </authorList>
    </citation>
    <scope>NUCLEOTIDE SEQUENCE [LARGE SCALE GENOMIC DNA]</scope>
    <source>
        <strain evidence="13 15">DSM 11603</strain>
    </source>
</reference>
<dbReference type="Proteomes" id="UP000019849">
    <property type="component" value="Unassembled WGS sequence"/>
</dbReference>
<evidence type="ECO:0000313" key="15">
    <source>
        <dbReference type="Proteomes" id="UP000294958"/>
    </source>
</evidence>
<evidence type="ECO:0000313" key="12">
    <source>
        <dbReference type="EMBL" id="EXL09693.1"/>
    </source>
</evidence>
<feature type="DNA-binding region" description="OmpR/PhoB-type" evidence="9">
    <location>
        <begin position="124"/>
        <end position="218"/>
    </location>
</feature>
<proteinExistence type="predicted"/>
<organism evidence="12 14">
    <name type="scientific">Aquamicrobium defluvii</name>
    <dbReference type="NCBI Taxonomy" id="69279"/>
    <lineage>
        <taxon>Bacteria</taxon>
        <taxon>Pseudomonadati</taxon>
        <taxon>Pseudomonadota</taxon>
        <taxon>Alphaproteobacteria</taxon>
        <taxon>Hyphomicrobiales</taxon>
        <taxon>Phyllobacteriaceae</taxon>
        <taxon>Aquamicrobium</taxon>
    </lineage>
</organism>
<feature type="domain" description="OmpR/PhoB-type" evidence="11">
    <location>
        <begin position="124"/>
        <end position="218"/>
    </location>
</feature>
<dbReference type="Gene3D" id="6.10.250.690">
    <property type="match status" value="1"/>
</dbReference>
<dbReference type="PROSITE" id="PS51755">
    <property type="entry name" value="OMPR_PHOB"/>
    <property type="match status" value="1"/>
</dbReference>
<comment type="caution">
    <text evidence="12">The sequence shown here is derived from an EMBL/GenBank/DDBJ whole genome shotgun (WGS) entry which is preliminary data.</text>
</comment>
<dbReference type="SUPFAM" id="SSF52172">
    <property type="entry name" value="CheY-like"/>
    <property type="match status" value="1"/>
</dbReference>
<dbReference type="Gene3D" id="1.10.10.10">
    <property type="entry name" value="Winged helix-like DNA-binding domain superfamily/Winged helix DNA-binding domain"/>
    <property type="match status" value="1"/>
</dbReference>
<dbReference type="InterPro" id="IPR039420">
    <property type="entry name" value="WalR-like"/>
</dbReference>
<evidence type="ECO:0000259" key="11">
    <source>
        <dbReference type="PROSITE" id="PS51755"/>
    </source>
</evidence>
<dbReference type="PROSITE" id="PS50110">
    <property type="entry name" value="RESPONSE_REGULATORY"/>
    <property type="match status" value="1"/>
</dbReference>
<dbReference type="FunFam" id="3.40.50.2300:FF:000002">
    <property type="entry name" value="DNA-binding response regulator PhoP"/>
    <property type="match status" value="1"/>
</dbReference>
<evidence type="ECO:0000256" key="6">
    <source>
        <dbReference type="ARBA" id="ARBA00023125"/>
    </source>
</evidence>
<protein>
    <submittedName>
        <fullName evidence="12">Transcriptional regulator</fullName>
    </submittedName>
    <submittedName>
        <fullName evidence="13">Two-component system response regulator QseB</fullName>
    </submittedName>
</protein>
<evidence type="ECO:0000313" key="14">
    <source>
        <dbReference type="Proteomes" id="UP000019849"/>
    </source>
</evidence>
<dbReference type="InterPro" id="IPR016032">
    <property type="entry name" value="Sig_transdc_resp-reg_C-effctor"/>
</dbReference>
<dbReference type="CDD" id="cd17624">
    <property type="entry name" value="REC_OmpR_PmrA-like"/>
    <property type="match status" value="1"/>
</dbReference>
<evidence type="ECO:0000256" key="3">
    <source>
        <dbReference type="ARBA" id="ARBA00022553"/>
    </source>
</evidence>
<dbReference type="GO" id="GO:0005829">
    <property type="term" value="C:cytosol"/>
    <property type="evidence" value="ECO:0007669"/>
    <property type="project" value="TreeGrafter"/>
</dbReference>
<dbReference type="InterPro" id="IPR001789">
    <property type="entry name" value="Sig_transdc_resp-reg_receiver"/>
</dbReference>
<feature type="domain" description="Response regulatory" evidence="10">
    <location>
        <begin position="2"/>
        <end position="116"/>
    </location>
</feature>
<dbReference type="SMART" id="SM00448">
    <property type="entry name" value="REC"/>
    <property type="match status" value="1"/>
</dbReference>
<dbReference type="RefSeq" id="WP_035024577.1">
    <property type="nucleotide sequence ID" value="NZ_KK073880.1"/>
</dbReference>
<keyword evidence="3 8" id="KW-0597">Phosphoprotein</keyword>
<accession>A0A011UUX4</accession>
<keyword evidence="4" id="KW-0902">Two-component regulatory system</keyword>
<evidence type="ECO:0000256" key="2">
    <source>
        <dbReference type="ARBA" id="ARBA00022490"/>
    </source>
</evidence>
<evidence type="ECO:0000259" key="10">
    <source>
        <dbReference type="PROSITE" id="PS50110"/>
    </source>
</evidence>
<dbReference type="Proteomes" id="UP000294958">
    <property type="component" value="Unassembled WGS sequence"/>
</dbReference>
<dbReference type="InterPro" id="IPR036388">
    <property type="entry name" value="WH-like_DNA-bd_sf"/>
</dbReference>
<sequence>MRLLIVEDDDILRDGLKVGLSLAGFTTDAVATCESARAALETNAYDAVVLDLMLPDGSGLDILRSLRSTRDETPVLMLTARDTVADRINGLDNGADDYLGKPFDLDEVAARLRALTRRSNGRSSAELRWRDITLQPASQLVERAGRQIRLSRREFTLLQALMSRPGAILSRAQLEDKLYGWQEEVESNTVEVHIHHLRSKLGPGLIETVRGLGYRLGPEP</sequence>
<evidence type="ECO:0000313" key="13">
    <source>
        <dbReference type="EMBL" id="TDR36817.1"/>
    </source>
</evidence>
<dbReference type="PANTHER" id="PTHR48111:SF35">
    <property type="entry name" value="TRANSCRIPTIONAL REGULATORY PROTEIN QSEB"/>
    <property type="match status" value="1"/>
</dbReference>
<keyword evidence="15" id="KW-1185">Reference proteome</keyword>
<dbReference type="InterPro" id="IPR011006">
    <property type="entry name" value="CheY-like_superfamily"/>
</dbReference>
<evidence type="ECO:0000256" key="8">
    <source>
        <dbReference type="PROSITE-ProRule" id="PRU00169"/>
    </source>
</evidence>
<comment type="subcellular location">
    <subcellularLocation>
        <location evidence="1">Cytoplasm</location>
    </subcellularLocation>
</comment>
<dbReference type="OrthoDB" id="9802426at2"/>
<dbReference type="CDD" id="cd00383">
    <property type="entry name" value="trans_reg_C"/>
    <property type="match status" value="1"/>
</dbReference>
<dbReference type="InterPro" id="IPR001867">
    <property type="entry name" value="OmpR/PhoB-type_DNA-bd"/>
</dbReference>
<dbReference type="EMBL" id="JENY01000006">
    <property type="protein sequence ID" value="EXL09693.1"/>
    <property type="molecule type" value="Genomic_DNA"/>
</dbReference>
<dbReference type="PANTHER" id="PTHR48111">
    <property type="entry name" value="REGULATOR OF RPOS"/>
    <property type="match status" value="1"/>
</dbReference>
<dbReference type="SUPFAM" id="SSF46894">
    <property type="entry name" value="C-terminal effector domain of the bipartite response regulators"/>
    <property type="match status" value="1"/>
</dbReference>
<evidence type="ECO:0000256" key="9">
    <source>
        <dbReference type="PROSITE-ProRule" id="PRU01091"/>
    </source>
</evidence>
<dbReference type="GO" id="GO:0000156">
    <property type="term" value="F:phosphorelay response regulator activity"/>
    <property type="evidence" value="ECO:0007669"/>
    <property type="project" value="TreeGrafter"/>
</dbReference>
<dbReference type="SMART" id="SM00862">
    <property type="entry name" value="Trans_reg_C"/>
    <property type="match status" value="1"/>
</dbReference>
<dbReference type="EMBL" id="SNZF01000004">
    <property type="protein sequence ID" value="TDR36817.1"/>
    <property type="molecule type" value="Genomic_DNA"/>
</dbReference>
<dbReference type="GO" id="GO:0032993">
    <property type="term" value="C:protein-DNA complex"/>
    <property type="evidence" value="ECO:0007669"/>
    <property type="project" value="TreeGrafter"/>
</dbReference>
<feature type="modified residue" description="4-aspartylphosphate" evidence="8">
    <location>
        <position position="51"/>
    </location>
</feature>
<dbReference type="Pfam" id="PF00486">
    <property type="entry name" value="Trans_reg_C"/>
    <property type="match status" value="1"/>
</dbReference>
<gene>
    <name evidence="12" type="ORF">BG36_21580</name>
    <name evidence="13" type="ORF">DES43_104143</name>
</gene>
<keyword evidence="2" id="KW-0963">Cytoplasm</keyword>
<evidence type="ECO:0000256" key="5">
    <source>
        <dbReference type="ARBA" id="ARBA00023015"/>
    </source>
</evidence>
<keyword evidence="5" id="KW-0805">Transcription regulation</keyword>
<evidence type="ECO:0000256" key="4">
    <source>
        <dbReference type="ARBA" id="ARBA00023012"/>
    </source>
</evidence>
<keyword evidence="7" id="KW-0804">Transcription</keyword>
<dbReference type="Pfam" id="PF00072">
    <property type="entry name" value="Response_reg"/>
    <property type="match status" value="1"/>
</dbReference>
<dbReference type="Gene3D" id="3.40.50.2300">
    <property type="match status" value="1"/>
</dbReference>
<name>A0A011UUX4_9HYPH</name>
<evidence type="ECO:0000256" key="1">
    <source>
        <dbReference type="ARBA" id="ARBA00004496"/>
    </source>
</evidence>